<evidence type="ECO:0000256" key="3">
    <source>
        <dbReference type="ARBA" id="ARBA00012816"/>
    </source>
</evidence>
<dbReference type="InterPro" id="IPR002312">
    <property type="entry name" value="Asp/Asn-tRNA-synth_IIb"/>
</dbReference>
<feature type="domain" description="Aminoacyl-transfer RNA synthetases class-II family profile" evidence="13">
    <location>
        <begin position="302"/>
        <end position="588"/>
    </location>
</feature>
<dbReference type="Pfam" id="PF20917">
    <property type="entry name" value="AsnRS_N"/>
    <property type="match status" value="1"/>
</dbReference>
<evidence type="ECO:0000256" key="8">
    <source>
        <dbReference type="ARBA" id="ARBA00022917"/>
    </source>
</evidence>
<dbReference type="InterPro" id="IPR006195">
    <property type="entry name" value="aa-tRNA-synth_II"/>
</dbReference>
<feature type="region of interest" description="Disordered" evidence="12">
    <location>
        <begin position="22"/>
        <end position="44"/>
    </location>
</feature>
<dbReference type="EC" id="6.1.1.22" evidence="3"/>
<dbReference type="Gene3D" id="3.30.930.10">
    <property type="entry name" value="Bira Bifunctional Protein, Domain 2"/>
    <property type="match status" value="1"/>
</dbReference>
<evidence type="ECO:0000256" key="7">
    <source>
        <dbReference type="ARBA" id="ARBA00022840"/>
    </source>
</evidence>
<evidence type="ECO:0000256" key="1">
    <source>
        <dbReference type="ARBA" id="ARBA00004496"/>
    </source>
</evidence>
<dbReference type="InterPro" id="IPR004365">
    <property type="entry name" value="NA-bd_OB_tRNA"/>
</dbReference>
<dbReference type="AlphaFoldDB" id="A0AAD9D2D3"/>
<evidence type="ECO:0000256" key="9">
    <source>
        <dbReference type="ARBA" id="ARBA00023146"/>
    </source>
</evidence>
<evidence type="ECO:0000256" key="6">
    <source>
        <dbReference type="ARBA" id="ARBA00022741"/>
    </source>
</evidence>
<comment type="caution">
    <text evidence="14">The sequence shown here is derived from an EMBL/GenBank/DDBJ whole genome shotgun (WGS) entry which is preliminary data.</text>
</comment>
<dbReference type="NCBIfam" id="TIGR00457">
    <property type="entry name" value="asnS"/>
    <property type="match status" value="1"/>
</dbReference>
<evidence type="ECO:0000256" key="10">
    <source>
        <dbReference type="ARBA" id="ARBA00029886"/>
    </source>
</evidence>
<comment type="subcellular location">
    <subcellularLocation>
        <location evidence="1">Cytoplasm</location>
    </subcellularLocation>
</comment>
<evidence type="ECO:0000256" key="12">
    <source>
        <dbReference type="SAM" id="MobiDB-lite"/>
    </source>
</evidence>
<accession>A0AAD9D2D3</accession>
<dbReference type="GO" id="GO:0006421">
    <property type="term" value="P:asparaginyl-tRNA aminoacylation"/>
    <property type="evidence" value="ECO:0007669"/>
    <property type="project" value="InterPro"/>
</dbReference>
<feature type="region of interest" description="Disordered" evidence="12">
    <location>
        <begin position="127"/>
        <end position="146"/>
    </location>
</feature>
<dbReference type="InterPro" id="IPR004522">
    <property type="entry name" value="Asn-tRNA-ligase"/>
</dbReference>
<sequence>MSGIVDQAQDAATKLASTVSESLNLGAKESGPKSDLPNLYIDEKAGSDTTGTGAELAPFATPLAAYQSLKAPATNDANPFAIANFLVRKADSVERNEWVELGKSAQKKLVKGIDIWRKKELKQAQEGEKLAKEKKEMEERDAKRREEARGVVLIDDPSKEAKKVKIHQLPELVGQRVKIQAWVHRFRPQAKHFFLTLRDGTAFAQAIMTGDAIRTIDALDLTVETTVEVKGTVEKVKEGQTAPGGVELVVDWWKILGKAPGGHDAFEGRLREDTDASIRADLRHLELRGETATAVMRFRALLLRAFRERFNAKRITEVTPPCMVQTSVEGGSTLFEFDYYGAKAYLTQSSQLYLETVLPSLGDVYCIQESFRAEKSLTRRHLSEYTHLEAELVFIEFNDLLNHLEDMICEVVDYLLADPIASEIIKTLNPDFVPPARPFMRLDYRDAIKYLNEHGITKEDGSDHVIGDDIAEAAERKMTDQINRPIMLIHFPKALKSFYMKALDSAPDFTESVDVLVPGVGEVVGGSMRIADLEELMAGYKREGIPHEPYYWFTDQRKYGTSEHGGYGLRFIAWFLKRYTVRECSLYPRYMGRATP</sequence>
<keyword evidence="5 14" id="KW-0436">Ligase</keyword>
<dbReference type="PANTHER" id="PTHR22594">
    <property type="entry name" value="ASPARTYL/LYSYL-TRNA SYNTHETASE"/>
    <property type="match status" value="1"/>
</dbReference>
<name>A0AAD9D2D3_PAPLA</name>
<dbReference type="PRINTS" id="PR01042">
    <property type="entry name" value="TRNASYNTHASP"/>
</dbReference>
<comment type="catalytic activity">
    <reaction evidence="11">
        <text>tRNA(Asn) + L-asparagine + ATP = L-asparaginyl-tRNA(Asn) + AMP + diphosphate + H(+)</text>
        <dbReference type="Rhea" id="RHEA:11180"/>
        <dbReference type="Rhea" id="RHEA-COMP:9659"/>
        <dbReference type="Rhea" id="RHEA-COMP:9674"/>
        <dbReference type="ChEBI" id="CHEBI:15378"/>
        <dbReference type="ChEBI" id="CHEBI:30616"/>
        <dbReference type="ChEBI" id="CHEBI:33019"/>
        <dbReference type="ChEBI" id="CHEBI:58048"/>
        <dbReference type="ChEBI" id="CHEBI:78442"/>
        <dbReference type="ChEBI" id="CHEBI:78515"/>
        <dbReference type="ChEBI" id="CHEBI:456215"/>
        <dbReference type="EC" id="6.1.1.22"/>
    </reaction>
</comment>
<evidence type="ECO:0000259" key="13">
    <source>
        <dbReference type="PROSITE" id="PS50862"/>
    </source>
</evidence>
<keyword evidence="9" id="KW-0030">Aminoacyl-tRNA synthetase</keyword>
<dbReference type="GO" id="GO:0005524">
    <property type="term" value="F:ATP binding"/>
    <property type="evidence" value="ECO:0007669"/>
    <property type="project" value="UniProtKB-KW"/>
</dbReference>
<keyword evidence="7" id="KW-0067">ATP-binding</keyword>
<dbReference type="Gene3D" id="3.30.1910.20">
    <property type="entry name" value="asparaginyl-tRNA synthetase, N-terminal domain"/>
    <property type="match status" value="1"/>
</dbReference>
<dbReference type="GO" id="GO:0005737">
    <property type="term" value="C:cytoplasm"/>
    <property type="evidence" value="ECO:0007669"/>
    <property type="project" value="UniProtKB-SubCell"/>
</dbReference>
<dbReference type="GO" id="GO:0003676">
    <property type="term" value="F:nucleic acid binding"/>
    <property type="evidence" value="ECO:0007669"/>
    <property type="project" value="InterPro"/>
</dbReference>
<dbReference type="SUPFAM" id="SSF50249">
    <property type="entry name" value="Nucleic acid-binding proteins"/>
    <property type="match status" value="1"/>
</dbReference>
<dbReference type="EMBL" id="JAODAN010000006">
    <property type="protein sequence ID" value="KAK1923736.1"/>
    <property type="molecule type" value="Genomic_DNA"/>
</dbReference>
<dbReference type="Pfam" id="PF00152">
    <property type="entry name" value="tRNA-synt_2"/>
    <property type="match status" value="1"/>
</dbReference>
<dbReference type="CDD" id="cd04323">
    <property type="entry name" value="AsnRS_cyto_like_N"/>
    <property type="match status" value="1"/>
</dbReference>
<dbReference type="InterPro" id="IPR045864">
    <property type="entry name" value="aa-tRNA-synth_II/BPL/LPL"/>
</dbReference>
<comment type="similarity">
    <text evidence="2">Belongs to the class-II aminoacyl-tRNA synthetase family.</text>
</comment>
<dbReference type="Proteomes" id="UP001182556">
    <property type="component" value="Unassembled WGS sequence"/>
</dbReference>
<keyword evidence="8" id="KW-0648">Protein biosynthesis</keyword>
<keyword evidence="15" id="KW-1185">Reference proteome</keyword>
<dbReference type="InterPro" id="IPR012340">
    <property type="entry name" value="NA-bd_OB-fold"/>
</dbReference>
<evidence type="ECO:0000256" key="2">
    <source>
        <dbReference type="ARBA" id="ARBA00008226"/>
    </source>
</evidence>
<dbReference type="PROSITE" id="PS50862">
    <property type="entry name" value="AA_TRNA_LIGASE_II"/>
    <property type="match status" value="1"/>
</dbReference>
<reference evidence="14" key="1">
    <citation type="submission" date="2023-02" db="EMBL/GenBank/DDBJ databases">
        <title>Identification and recombinant expression of a fungal hydrolase from Papiliotrema laurentii that hydrolyzes apple cutin and clears colloidal polyester polyurethane.</title>
        <authorList>
            <consortium name="DOE Joint Genome Institute"/>
            <person name="Roman V.A."/>
            <person name="Bojanowski C."/>
            <person name="Crable B.R."/>
            <person name="Wagner D.N."/>
            <person name="Hung C.S."/>
            <person name="Nadeau L.J."/>
            <person name="Schratz L."/>
            <person name="Haridas S."/>
            <person name="Pangilinan J."/>
            <person name="Lipzen A."/>
            <person name="Na H."/>
            <person name="Yan M."/>
            <person name="Ng V."/>
            <person name="Grigoriev I.V."/>
            <person name="Spatafora J.W."/>
            <person name="Barlow D."/>
            <person name="Biffinger J."/>
            <person name="Kelley-Loughnane N."/>
            <person name="Varaljay V.A."/>
            <person name="Crookes-Goodson W.J."/>
        </authorList>
    </citation>
    <scope>NUCLEOTIDE SEQUENCE</scope>
    <source>
        <strain evidence="14">5307AH</strain>
    </source>
</reference>
<dbReference type="PANTHER" id="PTHR22594:SF16">
    <property type="entry name" value="ASPARAGINE--TRNA LIGASE, CYTOPLASMIC"/>
    <property type="match status" value="1"/>
</dbReference>
<dbReference type="Pfam" id="PF01336">
    <property type="entry name" value="tRNA_anti-codon"/>
    <property type="match status" value="1"/>
</dbReference>
<dbReference type="InterPro" id="IPR004364">
    <property type="entry name" value="Aa-tRNA-synt_II"/>
</dbReference>
<keyword evidence="6" id="KW-0547">Nucleotide-binding</keyword>
<dbReference type="SUPFAM" id="SSF55681">
    <property type="entry name" value="Class II aaRS and biotin synthetases"/>
    <property type="match status" value="1"/>
</dbReference>
<evidence type="ECO:0000313" key="15">
    <source>
        <dbReference type="Proteomes" id="UP001182556"/>
    </source>
</evidence>
<keyword evidence="4" id="KW-0963">Cytoplasm</keyword>
<protein>
    <recommendedName>
        <fullName evidence="3">asparagine--tRNA ligase</fullName>
        <ecNumber evidence="3">6.1.1.22</ecNumber>
    </recommendedName>
    <alternativeName>
        <fullName evidence="10">Asparaginyl-tRNA synthetase</fullName>
    </alternativeName>
</protein>
<evidence type="ECO:0000256" key="11">
    <source>
        <dbReference type="ARBA" id="ARBA00047844"/>
    </source>
</evidence>
<dbReference type="GO" id="GO:0004816">
    <property type="term" value="F:asparagine-tRNA ligase activity"/>
    <property type="evidence" value="ECO:0007669"/>
    <property type="project" value="UniProtKB-EC"/>
</dbReference>
<dbReference type="Gene3D" id="2.40.50.140">
    <property type="entry name" value="Nucleic acid-binding proteins"/>
    <property type="match status" value="1"/>
</dbReference>
<dbReference type="InterPro" id="IPR048952">
    <property type="entry name" value="AsnRS_N"/>
</dbReference>
<evidence type="ECO:0000256" key="4">
    <source>
        <dbReference type="ARBA" id="ARBA00022490"/>
    </source>
</evidence>
<gene>
    <name evidence="14" type="ORF">DB88DRAFT_505509</name>
</gene>
<organism evidence="14 15">
    <name type="scientific">Papiliotrema laurentii</name>
    <name type="common">Cryptococcus laurentii</name>
    <dbReference type="NCBI Taxonomy" id="5418"/>
    <lineage>
        <taxon>Eukaryota</taxon>
        <taxon>Fungi</taxon>
        <taxon>Dikarya</taxon>
        <taxon>Basidiomycota</taxon>
        <taxon>Agaricomycotina</taxon>
        <taxon>Tremellomycetes</taxon>
        <taxon>Tremellales</taxon>
        <taxon>Rhynchogastremaceae</taxon>
        <taxon>Papiliotrema</taxon>
    </lineage>
</organism>
<evidence type="ECO:0000256" key="5">
    <source>
        <dbReference type="ARBA" id="ARBA00022598"/>
    </source>
</evidence>
<evidence type="ECO:0000313" key="14">
    <source>
        <dbReference type="EMBL" id="KAK1923736.1"/>
    </source>
</evidence>
<proteinExistence type="inferred from homology"/>